<dbReference type="PANTHER" id="PTHR34448:SF1">
    <property type="entry name" value="BLL6088 PROTEIN"/>
    <property type="match status" value="1"/>
</dbReference>
<gene>
    <name evidence="2" type="ORF">H0484_11045</name>
</gene>
<evidence type="ECO:0000256" key="1">
    <source>
        <dbReference type="ARBA" id="ARBA00022723"/>
    </source>
</evidence>
<keyword evidence="3" id="KW-1185">Reference proteome</keyword>
<dbReference type="SUPFAM" id="SSF144052">
    <property type="entry name" value="Thermophilic metalloprotease-like"/>
    <property type="match status" value="1"/>
</dbReference>
<comment type="caution">
    <text evidence="2">The sequence shown here is derived from an EMBL/GenBank/DDBJ whole genome shotgun (WGS) entry which is preliminary data.</text>
</comment>
<reference evidence="2 3" key="1">
    <citation type="submission" date="2020-07" db="EMBL/GenBank/DDBJ databases">
        <title>Pusillimonas sp. nov., isolated from poultry manure in Taiwan.</title>
        <authorList>
            <person name="Lin S.-Y."/>
            <person name="Tang Y.-S."/>
            <person name="Young C.-C."/>
        </authorList>
    </citation>
    <scope>NUCLEOTIDE SEQUENCE [LARGE SCALE GENOMIC DNA]</scope>
    <source>
        <strain evidence="2 3">CC-YST705</strain>
    </source>
</reference>
<dbReference type="InterPro" id="IPR058739">
    <property type="entry name" value="NicX"/>
</dbReference>
<name>A0ABS8CFD8_9BURK</name>
<sequence length="348" mass="38361">MLVEQIENKWVDCFRRVFQMCELRRGDRVAILSETLSRPVNVKLAELALLDLGTQVFHVVLPTPRLSDPVAVRSTGTSTAIQGNESVIAALRSSTLVVDCTVEGLLHSRELKTILSAGARLMMISNEHPEILERLMPDPALQKKVALGVDMLSQASRMRVHSAVGTDLTIDVTDAPARGSAGFVTEPGKVSYWPGGLCLCFPRRHSVNGVVVLDVGDVNLTFKRYLESRVVLTIEDDFVVDIAGNGLDAELMKSYFEAWNDRNAYGVSHVGWGMNPAARWDSLVMYDKHDTNGTELRAFAGNFLISTGANEYADRFTNGHFDLPLRHCSIELDARPIVSQGRLLEPLA</sequence>
<evidence type="ECO:0000313" key="2">
    <source>
        <dbReference type="EMBL" id="MCB5364284.1"/>
    </source>
</evidence>
<accession>A0ABS8CFD8</accession>
<dbReference type="RefSeq" id="WP_226954701.1">
    <property type="nucleotide sequence ID" value="NZ_JACDXW010000005.1"/>
</dbReference>
<dbReference type="Pfam" id="PF26233">
    <property type="entry name" value="NicX"/>
    <property type="match status" value="1"/>
</dbReference>
<dbReference type="Proteomes" id="UP000776983">
    <property type="component" value="Unassembled WGS sequence"/>
</dbReference>
<proteinExistence type="predicted"/>
<protein>
    <submittedName>
        <fullName evidence="2">Peptidase M29</fullName>
    </submittedName>
</protein>
<dbReference type="EMBL" id="JACDXW010000005">
    <property type="protein sequence ID" value="MCB5364284.1"/>
    <property type="molecule type" value="Genomic_DNA"/>
</dbReference>
<evidence type="ECO:0000313" key="3">
    <source>
        <dbReference type="Proteomes" id="UP000776983"/>
    </source>
</evidence>
<dbReference type="InterPro" id="IPR052170">
    <property type="entry name" value="M29_Exopeptidase"/>
</dbReference>
<keyword evidence="1" id="KW-0479">Metal-binding</keyword>
<dbReference type="PANTHER" id="PTHR34448">
    <property type="entry name" value="AMINOPEPTIDASE"/>
    <property type="match status" value="1"/>
</dbReference>
<organism evidence="2 3">
    <name type="scientific">Mesopusillimonas faecipullorum</name>
    <dbReference type="NCBI Taxonomy" id="2755040"/>
    <lineage>
        <taxon>Bacteria</taxon>
        <taxon>Pseudomonadati</taxon>
        <taxon>Pseudomonadota</taxon>
        <taxon>Betaproteobacteria</taxon>
        <taxon>Burkholderiales</taxon>
        <taxon>Alcaligenaceae</taxon>
        <taxon>Mesopusillimonas</taxon>
    </lineage>
</organism>